<sequence length="112" mass="11628">MISESLEPGKDPCSGQGGESCGGLRGREHQQVRSSVEVGETSCVGAREGVGGYDIGEDLSAPHLHPVNGDRSKDGYAAWRSQEDILGGSLWGLPVVGRAAGHEQVAAELGEE</sequence>
<name>A0ABU7QD24_9ACTN</name>
<gene>
    <name evidence="2" type="ORF">V2J94_47010</name>
</gene>
<dbReference type="EMBL" id="JAZBJO010000070">
    <property type="protein sequence ID" value="MEE4599265.1"/>
    <property type="molecule type" value="Genomic_DNA"/>
</dbReference>
<evidence type="ECO:0000313" key="2">
    <source>
        <dbReference type="EMBL" id="MEE4599265.1"/>
    </source>
</evidence>
<organism evidence="2 3">
    <name type="scientific">Streptomyces asiaticus subsp. ignotus</name>
    <dbReference type="NCBI Taxonomy" id="3098222"/>
    <lineage>
        <taxon>Bacteria</taxon>
        <taxon>Bacillati</taxon>
        <taxon>Actinomycetota</taxon>
        <taxon>Actinomycetes</taxon>
        <taxon>Kitasatosporales</taxon>
        <taxon>Streptomycetaceae</taxon>
        <taxon>Streptomyces</taxon>
        <taxon>Streptomyces violaceusniger group</taxon>
    </lineage>
</organism>
<comment type="caution">
    <text evidence="2">The sequence shown here is derived from an EMBL/GenBank/DDBJ whole genome shotgun (WGS) entry which is preliminary data.</text>
</comment>
<feature type="compositionally biased region" description="Gly residues" evidence="1">
    <location>
        <begin position="15"/>
        <end position="24"/>
    </location>
</feature>
<evidence type="ECO:0000313" key="3">
    <source>
        <dbReference type="Proteomes" id="UP001354709"/>
    </source>
</evidence>
<proteinExistence type="predicted"/>
<feature type="region of interest" description="Disordered" evidence="1">
    <location>
        <begin position="1"/>
        <end position="40"/>
    </location>
</feature>
<evidence type="ECO:0000256" key="1">
    <source>
        <dbReference type="SAM" id="MobiDB-lite"/>
    </source>
</evidence>
<keyword evidence="3" id="KW-1185">Reference proteome</keyword>
<dbReference type="Proteomes" id="UP001354709">
    <property type="component" value="Unassembled WGS sequence"/>
</dbReference>
<accession>A0ABU7QD24</accession>
<dbReference type="RefSeq" id="WP_330816558.1">
    <property type="nucleotide sequence ID" value="NZ_JAZBJO010000070.1"/>
</dbReference>
<reference evidence="2 3" key="1">
    <citation type="submission" date="2023-11" db="EMBL/GenBank/DDBJ databases">
        <title>30 novel species of actinomycetes from the DSMZ collection.</title>
        <authorList>
            <person name="Nouioui I."/>
        </authorList>
    </citation>
    <scope>NUCLEOTIDE SEQUENCE [LARGE SCALE GENOMIC DNA]</scope>
    <source>
        <strain evidence="2 3">DSM 41524</strain>
    </source>
</reference>
<protein>
    <submittedName>
        <fullName evidence="2">Uncharacterized protein</fullName>
    </submittedName>
</protein>